<dbReference type="SUPFAM" id="SSF53850">
    <property type="entry name" value="Periplasmic binding protein-like II"/>
    <property type="match status" value="1"/>
</dbReference>
<dbReference type="GO" id="GO:0030288">
    <property type="term" value="C:outer membrane-bounded periplasmic space"/>
    <property type="evidence" value="ECO:0007669"/>
    <property type="project" value="UniProtKB-ARBA"/>
</dbReference>
<sequence>MLALSGGSALAQTATPKKGGTLTFLQTSEPNTLVSLTTTATSALTNSAKVTEGLLEYDFDIKPRPALATEWSISPDGKTYTFKLRPNVKFHDGKPFTSADVAYSIQLLKTVHPRGRNTFANVTEVQTPDPLTAVIVLSKPAPYLIKALTAAESPIVPKHLYEGTDPVTNKNGNAPIGTGPYLFKEWVRGSHVIYERNPNYWNADLPRIDRMVCKFVTDPGARSIAFENGSGDIGYRTPVALADLDRLKKLPNLVFETDGTSYSYNVQLLQFNLDSQYFKDIKVRQAIAHCIDRAALLKVVAYGYGVVSYSPIAPGLKEFHDPTPSPYAYDLKKAEQLLDEAGFKRGPDKIRFKVPMDFNPVGDDGRRTCEFLRAVLSRVGIAVEIRAADLPTFAKRIYTDRDFDFTYNGHSNLFDPTVGVQRIYWSKNFKKGVPFSNGSHYDNPNVDALLEGAAVENDPVKRKAMFVEFQKIIAEEVPDISLFQPLYLTIKNKRVHDDSITADGVEANMAQVWLDA</sequence>
<proteinExistence type="inferred from homology"/>
<evidence type="ECO:0000256" key="1">
    <source>
        <dbReference type="ARBA" id="ARBA00004418"/>
    </source>
</evidence>
<keyword evidence="3" id="KW-0813">Transport</keyword>
<dbReference type="CDD" id="cd08517">
    <property type="entry name" value="PBP2_NikA_DppA_OppA_like_13"/>
    <property type="match status" value="1"/>
</dbReference>
<accession>A0A1T4QDL5</accession>
<reference evidence="7" key="1">
    <citation type="submission" date="2017-02" db="EMBL/GenBank/DDBJ databases">
        <authorList>
            <person name="Varghese N."/>
            <person name="Submissions S."/>
        </authorList>
    </citation>
    <scope>NUCLEOTIDE SEQUENCE [LARGE SCALE GENOMIC DNA]</scope>
    <source>
        <strain evidence="7">ATCC 27094</strain>
    </source>
</reference>
<dbReference type="Gene3D" id="3.40.190.10">
    <property type="entry name" value="Periplasmic binding protein-like II"/>
    <property type="match status" value="1"/>
</dbReference>
<dbReference type="GO" id="GO:0015833">
    <property type="term" value="P:peptide transport"/>
    <property type="evidence" value="ECO:0007669"/>
    <property type="project" value="TreeGrafter"/>
</dbReference>
<dbReference type="Pfam" id="PF00496">
    <property type="entry name" value="SBP_bac_5"/>
    <property type="match status" value="1"/>
</dbReference>
<dbReference type="GO" id="GO:1904680">
    <property type="term" value="F:peptide transmembrane transporter activity"/>
    <property type="evidence" value="ECO:0007669"/>
    <property type="project" value="TreeGrafter"/>
</dbReference>
<dbReference type="AlphaFoldDB" id="A0A1T4QDL5"/>
<evidence type="ECO:0000259" key="5">
    <source>
        <dbReference type="Pfam" id="PF00496"/>
    </source>
</evidence>
<dbReference type="GO" id="GO:0043190">
    <property type="term" value="C:ATP-binding cassette (ABC) transporter complex"/>
    <property type="evidence" value="ECO:0007669"/>
    <property type="project" value="InterPro"/>
</dbReference>
<evidence type="ECO:0000313" key="7">
    <source>
        <dbReference type="Proteomes" id="UP000190092"/>
    </source>
</evidence>
<keyword evidence="7" id="KW-1185">Reference proteome</keyword>
<dbReference type="Gene3D" id="3.10.105.10">
    <property type="entry name" value="Dipeptide-binding Protein, Domain 3"/>
    <property type="match status" value="1"/>
</dbReference>
<keyword evidence="4" id="KW-0732">Signal</keyword>
<dbReference type="PIRSF" id="PIRSF002741">
    <property type="entry name" value="MppA"/>
    <property type="match status" value="1"/>
</dbReference>
<name>A0A1T4QDL5_9HYPH</name>
<comment type="subcellular location">
    <subcellularLocation>
        <location evidence="1">Periplasm</location>
    </subcellularLocation>
</comment>
<protein>
    <submittedName>
        <fullName evidence="6">Peptide/nickel transport system substrate-binding protein</fullName>
    </submittedName>
</protein>
<organism evidence="6 7">
    <name type="scientific">Enhydrobacter aerosaccus</name>
    <dbReference type="NCBI Taxonomy" id="225324"/>
    <lineage>
        <taxon>Bacteria</taxon>
        <taxon>Pseudomonadati</taxon>
        <taxon>Pseudomonadota</taxon>
        <taxon>Alphaproteobacteria</taxon>
        <taxon>Hyphomicrobiales</taxon>
        <taxon>Enhydrobacter</taxon>
    </lineage>
</organism>
<dbReference type="PANTHER" id="PTHR30290:SF9">
    <property type="entry name" value="OLIGOPEPTIDE-BINDING PROTEIN APPA"/>
    <property type="match status" value="1"/>
</dbReference>
<feature type="domain" description="Solute-binding protein family 5" evidence="5">
    <location>
        <begin position="62"/>
        <end position="426"/>
    </location>
</feature>
<dbReference type="InterPro" id="IPR030678">
    <property type="entry name" value="Peptide/Ni-bd"/>
</dbReference>
<dbReference type="InterPro" id="IPR039424">
    <property type="entry name" value="SBP_5"/>
</dbReference>
<comment type="similarity">
    <text evidence="2">Belongs to the bacterial solute-binding protein 5 family.</text>
</comment>
<evidence type="ECO:0000256" key="3">
    <source>
        <dbReference type="ARBA" id="ARBA00022448"/>
    </source>
</evidence>
<evidence type="ECO:0000313" key="6">
    <source>
        <dbReference type="EMBL" id="SKA01774.1"/>
    </source>
</evidence>
<evidence type="ECO:0000256" key="4">
    <source>
        <dbReference type="ARBA" id="ARBA00022729"/>
    </source>
</evidence>
<evidence type="ECO:0000256" key="2">
    <source>
        <dbReference type="ARBA" id="ARBA00005695"/>
    </source>
</evidence>
<gene>
    <name evidence="6" type="ORF">SAMN02745126_03158</name>
</gene>
<dbReference type="STRING" id="225324.SAMN02745126_03158"/>
<dbReference type="PANTHER" id="PTHR30290">
    <property type="entry name" value="PERIPLASMIC BINDING COMPONENT OF ABC TRANSPORTER"/>
    <property type="match status" value="1"/>
</dbReference>
<dbReference type="Proteomes" id="UP000190092">
    <property type="component" value="Unassembled WGS sequence"/>
</dbReference>
<dbReference type="InterPro" id="IPR000914">
    <property type="entry name" value="SBP_5_dom"/>
</dbReference>
<dbReference type="EMBL" id="FUWJ01000003">
    <property type="protein sequence ID" value="SKA01774.1"/>
    <property type="molecule type" value="Genomic_DNA"/>
</dbReference>